<keyword evidence="1 3" id="KW-0378">Hydrolase</keyword>
<dbReference type="SUPFAM" id="SSF53474">
    <property type="entry name" value="alpha/beta-Hydrolases"/>
    <property type="match status" value="1"/>
</dbReference>
<keyword evidence="2 3" id="KW-0823">Tryptophan catabolism</keyword>
<dbReference type="UniPathway" id="UPA00333">
    <property type="reaction ID" value="UER00454"/>
</dbReference>
<proteinExistence type="inferred from homology"/>
<dbReference type="HAMAP" id="MF_03014">
    <property type="entry name" value="KFase"/>
    <property type="match status" value="1"/>
</dbReference>
<dbReference type="STRING" id="252740.A0A423WH76"/>
<evidence type="ECO:0000313" key="4">
    <source>
        <dbReference type="EMBL" id="ROW02712.1"/>
    </source>
</evidence>
<dbReference type="GO" id="GO:0034354">
    <property type="term" value="P:'de novo' NAD+ biosynthetic process from L-tryptophan"/>
    <property type="evidence" value="ECO:0007669"/>
    <property type="project" value="UniProtKB-UniRule"/>
</dbReference>
<feature type="short sequence motif" description="HGGXW" evidence="3">
    <location>
        <begin position="51"/>
        <end position="55"/>
    </location>
</feature>
<dbReference type="GO" id="GO:0004061">
    <property type="term" value="F:arylformamidase activity"/>
    <property type="evidence" value="ECO:0007669"/>
    <property type="project" value="UniProtKB-UniRule"/>
</dbReference>
<dbReference type="PANTHER" id="PTHR48081">
    <property type="entry name" value="AB HYDROLASE SUPERFAMILY PROTEIN C4A8.06C"/>
    <property type="match status" value="1"/>
</dbReference>
<sequence length="299" mass="32231">MTDSLKRTEYYYSTDNALQNVAVWEFPKDTEAAEPPPPGATNKKYWLIFIHGGAWRDPRATFNEAEPTINTLLDPASPWHLPGAASRVAAFASVNYRLSPHPAYAQAAGHTPPFAARAARHPDHLDDVAAALRFLQGRFGFGADYVLFGHSAGASLTYQALLLGGDGLVLPAAAVGFEGIYDLAGLDARVGGSYSSFMEAAFGADRRVWEEAGPATAGGSFGRWSGGVGRLAVLAQSPDDELVDMPEADAMERRLRADGVPNVLVFRDLKGGHFEVLNDGSFARVLVETLRELERLDRA</sequence>
<comment type="similarity">
    <text evidence="3">Belongs to the kynurenine formamidase family.</text>
</comment>
<keyword evidence="5" id="KW-1185">Reference proteome</keyword>
<accession>A0A423WH76</accession>
<evidence type="ECO:0000256" key="1">
    <source>
        <dbReference type="ARBA" id="ARBA00022801"/>
    </source>
</evidence>
<comment type="caution">
    <text evidence="4">The sequence shown here is derived from an EMBL/GenBank/DDBJ whole genome shotgun (WGS) entry which is preliminary data.</text>
</comment>
<comment type="subunit">
    <text evidence="3">Homodimer.</text>
</comment>
<dbReference type="GO" id="GO:0019441">
    <property type="term" value="P:L-tryptophan catabolic process to kynurenine"/>
    <property type="evidence" value="ECO:0007669"/>
    <property type="project" value="UniProtKB-UniRule"/>
</dbReference>
<dbReference type="EMBL" id="LJZO01000004">
    <property type="protein sequence ID" value="ROW02712.1"/>
    <property type="molecule type" value="Genomic_DNA"/>
</dbReference>
<gene>
    <name evidence="4" type="ORF">VSDG_01689</name>
</gene>
<dbReference type="AlphaFoldDB" id="A0A423WH76"/>
<protein>
    <recommendedName>
        <fullName evidence="3">Kynurenine formamidase</fullName>
        <shortName evidence="3">KFA</shortName>
        <shortName evidence="3">KFase</shortName>
        <ecNumber evidence="3">3.5.1.9</ecNumber>
    </recommendedName>
    <alternativeName>
        <fullName evidence="3">Arylformamidase</fullName>
    </alternativeName>
    <alternativeName>
        <fullName evidence="3">N-formylkynurenine formamidase</fullName>
        <shortName evidence="3">FKF</shortName>
    </alternativeName>
</protein>
<evidence type="ECO:0000313" key="5">
    <source>
        <dbReference type="Proteomes" id="UP000284375"/>
    </source>
</evidence>
<dbReference type="InterPro" id="IPR029058">
    <property type="entry name" value="AB_hydrolase_fold"/>
</dbReference>
<comment type="pathway">
    <text evidence="3">Amino-acid degradation; L-tryptophan degradation via kynurenine pathway; L-kynurenine from L-tryptophan: step 2/2.</text>
</comment>
<organism evidence="4 5">
    <name type="scientific">Cytospora chrysosperma</name>
    <name type="common">Cytospora canker fungus</name>
    <name type="synonym">Sphaeria chrysosperma</name>
    <dbReference type="NCBI Taxonomy" id="252740"/>
    <lineage>
        <taxon>Eukaryota</taxon>
        <taxon>Fungi</taxon>
        <taxon>Dikarya</taxon>
        <taxon>Ascomycota</taxon>
        <taxon>Pezizomycotina</taxon>
        <taxon>Sordariomycetes</taxon>
        <taxon>Sordariomycetidae</taxon>
        <taxon>Diaporthales</taxon>
        <taxon>Cytosporaceae</taxon>
        <taxon>Cytospora</taxon>
    </lineage>
</organism>
<name>A0A423WH76_CYTCH</name>
<feature type="active site" evidence="3">
    <location>
        <position position="273"/>
    </location>
</feature>
<comment type="domain">
    <text evidence="3">The main chain amide nitrogen atoms of the second glycine and its adjacent residue in the HGGXW motif define the oxyanion hole, and stabilize the oxyanion that forms during the nucleophilic attack by the catalytic serine during substrate cleavage.</text>
</comment>
<dbReference type="InterPro" id="IPR050300">
    <property type="entry name" value="GDXG_lipolytic_enzyme"/>
</dbReference>
<evidence type="ECO:0000256" key="2">
    <source>
        <dbReference type="ARBA" id="ARBA00023079"/>
    </source>
</evidence>
<dbReference type="EC" id="3.5.1.9" evidence="3"/>
<dbReference type="Gene3D" id="3.40.50.1820">
    <property type="entry name" value="alpha/beta hydrolase"/>
    <property type="match status" value="1"/>
</dbReference>
<comment type="catalytic activity">
    <reaction evidence="3">
        <text>N-formyl-L-kynurenine + H2O = L-kynurenine + formate + H(+)</text>
        <dbReference type="Rhea" id="RHEA:13009"/>
        <dbReference type="ChEBI" id="CHEBI:15377"/>
        <dbReference type="ChEBI" id="CHEBI:15378"/>
        <dbReference type="ChEBI" id="CHEBI:15740"/>
        <dbReference type="ChEBI" id="CHEBI:57959"/>
        <dbReference type="ChEBI" id="CHEBI:58629"/>
        <dbReference type="EC" id="3.5.1.9"/>
    </reaction>
</comment>
<feature type="active site" description="Nucleophile" evidence="3">
    <location>
        <position position="151"/>
    </location>
</feature>
<dbReference type="OrthoDB" id="420264at2759"/>
<evidence type="ECO:0000256" key="3">
    <source>
        <dbReference type="HAMAP-Rule" id="MF_03014"/>
    </source>
</evidence>
<dbReference type="InterPro" id="IPR027519">
    <property type="entry name" value="KFase_ver/fungi-typ"/>
</dbReference>
<reference evidence="4 5" key="1">
    <citation type="submission" date="2015-09" db="EMBL/GenBank/DDBJ databases">
        <title>Host preference determinants of Valsa canker pathogens revealed by comparative genomics.</title>
        <authorList>
            <person name="Yin Z."/>
            <person name="Huang L."/>
        </authorList>
    </citation>
    <scope>NUCLEOTIDE SEQUENCE [LARGE SCALE GENOMIC DNA]</scope>
    <source>
        <strain evidence="4 5">YSFL</strain>
    </source>
</reference>
<dbReference type="PANTHER" id="PTHR48081:SF33">
    <property type="entry name" value="KYNURENINE FORMAMIDASE"/>
    <property type="match status" value="1"/>
</dbReference>
<comment type="function">
    <text evidence="3">Catalyzes the hydrolysis of N-formyl-L-kynurenine to L-kynurenine, the second step in the kynurenine pathway of tryptophan degradation. Kynurenine may be further oxidized to nicotinic acid, NAD(H) and NADP(H). Required for elimination of toxic metabolites.</text>
</comment>
<dbReference type="Proteomes" id="UP000284375">
    <property type="component" value="Unassembled WGS sequence"/>
</dbReference>
<feature type="active site" evidence="3">
    <location>
        <position position="240"/>
    </location>
</feature>